<feature type="region of interest" description="Disordered" evidence="1">
    <location>
        <begin position="115"/>
        <end position="143"/>
    </location>
</feature>
<keyword evidence="3" id="KW-1185">Reference proteome</keyword>
<evidence type="ECO:0000313" key="2">
    <source>
        <dbReference type="EMBL" id="CAD7285132.1"/>
    </source>
</evidence>
<dbReference type="Proteomes" id="UP000678499">
    <property type="component" value="Unassembled WGS sequence"/>
</dbReference>
<feature type="compositionally biased region" description="Basic and acidic residues" evidence="1">
    <location>
        <begin position="132"/>
        <end position="143"/>
    </location>
</feature>
<accession>A0A7R9C1N5</accession>
<feature type="region of interest" description="Disordered" evidence="1">
    <location>
        <begin position="51"/>
        <end position="85"/>
    </location>
</feature>
<name>A0A7R9C1N5_9CRUS</name>
<feature type="compositionally biased region" description="Low complexity" evidence="1">
    <location>
        <begin position="53"/>
        <end position="63"/>
    </location>
</feature>
<dbReference type="EMBL" id="CAJPEX010011927">
    <property type="protein sequence ID" value="CAG0925284.1"/>
    <property type="molecule type" value="Genomic_DNA"/>
</dbReference>
<dbReference type="AlphaFoldDB" id="A0A7R9C1N5"/>
<evidence type="ECO:0000313" key="3">
    <source>
        <dbReference type="Proteomes" id="UP000678499"/>
    </source>
</evidence>
<sequence>MFAPPQPTAVFRAPGKVPLESNLAAPSGPVPCLFSAPGKQVSEAQQQWCWLDSPAHQQHQQQAPPLPPPPQLSQHQQMAQGAPRFPSTCCTCSGPQYFYSQGPAQMPAPYSVIRLSHDCDDDEEGINGSDPSSRHDIHELDKD</sequence>
<gene>
    <name evidence="2" type="ORF">NMOB1V02_LOCUS12734</name>
</gene>
<organism evidence="2">
    <name type="scientific">Notodromas monacha</name>
    <dbReference type="NCBI Taxonomy" id="399045"/>
    <lineage>
        <taxon>Eukaryota</taxon>
        <taxon>Metazoa</taxon>
        <taxon>Ecdysozoa</taxon>
        <taxon>Arthropoda</taxon>
        <taxon>Crustacea</taxon>
        <taxon>Oligostraca</taxon>
        <taxon>Ostracoda</taxon>
        <taxon>Podocopa</taxon>
        <taxon>Podocopida</taxon>
        <taxon>Cypridocopina</taxon>
        <taxon>Cypridoidea</taxon>
        <taxon>Cyprididae</taxon>
        <taxon>Notodromas</taxon>
    </lineage>
</organism>
<reference evidence="2" key="1">
    <citation type="submission" date="2020-11" db="EMBL/GenBank/DDBJ databases">
        <authorList>
            <person name="Tran Van P."/>
        </authorList>
    </citation>
    <scope>NUCLEOTIDE SEQUENCE</scope>
</reference>
<protein>
    <submittedName>
        <fullName evidence="2">Uncharacterized protein</fullName>
    </submittedName>
</protein>
<dbReference type="EMBL" id="OA893964">
    <property type="protein sequence ID" value="CAD7285132.1"/>
    <property type="molecule type" value="Genomic_DNA"/>
</dbReference>
<evidence type="ECO:0000256" key="1">
    <source>
        <dbReference type="SAM" id="MobiDB-lite"/>
    </source>
</evidence>
<proteinExistence type="predicted"/>